<dbReference type="SUPFAM" id="SSF53822">
    <property type="entry name" value="Periplasmic binding protein-like I"/>
    <property type="match status" value="1"/>
</dbReference>
<dbReference type="SUPFAM" id="SSF48452">
    <property type="entry name" value="TPR-like"/>
    <property type="match status" value="1"/>
</dbReference>
<dbReference type="InterPro" id="IPR028082">
    <property type="entry name" value="Peripla_BP_I"/>
</dbReference>
<reference evidence="4 5" key="1">
    <citation type="submission" date="2017-03" db="EMBL/GenBank/DDBJ databases">
        <title>Genome sequence of Geothermobacter sp. EPR-M, Deep-Sea Iron Reducer.</title>
        <authorList>
            <person name="Tully B."/>
            <person name="Savalia P."/>
            <person name="Abuyen K."/>
            <person name="Baughan C."/>
            <person name="Romero E."/>
            <person name="Ronkowski C."/>
            <person name="Torres B."/>
            <person name="Tremblay J."/>
            <person name="Trujillo A."/>
            <person name="Tyler M."/>
            <person name="Perez-Rodriguez I."/>
            <person name="Amend J."/>
        </authorList>
    </citation>
    <scope>NUCLEOTIDE SEQUENCE [LARGE SCALE GENOMIC DNA]</scope>
    <source>
        <strain evidence="4 5">EPR-M</strain>
    </source>
</reference>
<dbReference type="CDD" id="cd06339">
    <property type="entry name" value="PBP1_YraM_LppC_lipoprotein-like"/>
    <property type="match status" value="1"/>
</dbReference>
<dbReference type="PANTHER" id="PTHR30483:SF6">
    <property type="entry name" value="PERIPLASMIC BINDING PROTEIN OF ABC TRANSPORTER FOR NATURAL AMINO ACIDS"/>
    <property type="match status" value="1"/>
</dbReference>
<comment type="similarity">
    <text evidence="1">Belongs to the leucine-binding protein family.</text>
</comment>
<gene>
    <name evidence="4" type="ORF">B5V00_12630</name>
</gene>
<comment type="caution">
    <text evidence="4">The sequence shown here is derived from an EMBL/GenBank/DDBJ whole genome shotgun (WGS) entry which is preliminary data.</text>
</comment>
<evidence type="ECO:0000313" key="5">
    <source>
        <dbReference type="Proteomes" id="UP000193136"/>
    </source>
</evidence>
<dbReference type="PANTHER" id="PTHR30483">
    <property type="entry name" value="LEUCINE-SPECIFIC-BINDING PROTEIN"/>
    <property type="match status" value="1"/>
</dbReference>
<dbReference type="InterPro" id="IPR011990">
    <property type="entry name" value="TPR-like_helical_dom_sf"/>
</dbReference>
<proteinExistence type="inferred from homology"/>
<accession>A0A1X0XZN7</accession>
<dbReference type="EMBL" id="NAAD01000016">
    <property type="protein sequence ID" value="ORJ58297.1"/>
    <property type="molecule type" value="Genomic_DNA"/>
</dbReference>
<keyword evidence="5" id="KW-1185">Reference proteome</keyword>
<keyword evidence="2" id="KW-0732">Signal</keyword>
<dbReference type="InterPro" id="IPR051010">
    <property type="entry name" value="BCAA_transport"/>
</dbReference>
<dbReference type="Gene3D" id="3.40.50.2300">
    <property type="match status" value="4"/>
</dbReference>
<dbReference type="RefSeq" id="WP_085011166.1">
    <property type="nucleotide sequence ID" value="NZ_NAAD01000016.1"/>
</dbReference>
<dbReference type="OrthoDB" id="5410879at2"/>
<protein>
    <recommendedName>
        <fullName evidence="3">Leucine-binding protein domain-containing protein</fullName>
    </recommendedName>
</protein>
<evidence type="ECO:0000256" key="2">
    <source>
        <dbReference type="ARBA" id="ARBA00022729"/>
    </source>
</evidence>
<evidence type="ECO:0000313" key="4">
    <source>
        <dbReference type="EMBL" id="ORJ58297.1"/>
    </source>
</evidence>
<dbReference type="Gene3D" id="1.25.40.10">
    <property type="entry name" value="Tetratricopeptide repeat domain"/>
    <property type="match status" value="1"/>
</dbReference>
<feature type="domain" description="Leucine-binding protein" evidence="3">
    <location>
        <begin position="270"/>
        <end position="626"/>
    </location>
</feature>
<dbReference type="AlphaFoldDB" id="A0A1X0XZN7"/>
<sequence>MMRRLLLILLLVLIGQAPVVLPAVELPGSLASRPLTERETFERGRAAYLQGDLDTALGLLRGFVVRYPHSSFNSRAYLTLTRIFYQRQQYADARLYLERIPELEETPEGRLLQGALDIAEGDPSHGVERLSALSPGDLLPADQVLRADALARGLAAEQRTLEALLVLHRQLATENTAAGDRTTLLRLAHELLDSLDAADLDEAAFMFTGTAIGQDALLQQAQRLVSRGQTEQALPLVRKLVADPTPFAYRRDAVLLLDRLTGQPWLQRAVGIMLPLSGRYAAFGELIRKGMDLALQLHPDSGIRFIYRDVAGAEDAALVVDRLANEERVMALAGPITGTRALTAAGQAQQQQVPLISLSQRDGIPELGNYIFRDTLTSRLQVRALARYAVEEKGYTSFGILRPQNRLGEEFARLFSEEVLALGGLVVDEEVYPTDATDFRRQIRMLMGQDPEAPDEPAEMTEEEQLEDLFVPDFPAVDFDALFIPDYADMVALIAPQLPFYGIENIPLLGINGWNSPDLVRNAGRYVEGAVFPDGFFRHSSYPFVEDFVRLYYDRYGEEPSILEAQGFDVAGLLLSILERPDVTTREDVRLALSRLSHYPGVTGATSFDFQGEAEKELFLLQVQNGRIVQIN</sequence>
<evidence type="ECO:0000259" key="3">
    <source>
        <dbReference type="Pfam" id="PF13458"/>
    </source>
</evidence>
<dbReference type="InterPro" id="IPR028081">
    <property type="entry name" value="Leu-bd"/>
</dbReference>
<evidence type="ECO:0000256" key="1">
    <source>
        <dbReference type="ARBA" id="ARBA00010062"/>
    </source>
</evidence>
<name>A0A1X0XZN7_9BACT</name>
<dbReference type="Proteomes" id="UP000193136">
    <property type="component" value="Unassembled WGS sequence"/>
</dbReference>
<dbReference type="Pfam" id="PF13458">
    <property type="entry name" value="Peripla_BP_6"/>
    <property type="match status" value="1"/>
</dbReference>
<organism evidence="4 5">
    <name type="scientific">Geothermobacter hydrogeniphilus</name>
    <dbReference type="NCBI Taxonomy" id="1969733"/>
    <lineage>
        <taxon>Bacteria</taxon>
        <taxon>Pseudomonadati</taxon>
        <taxon>Thermodesulfobacteriota</taxon>
        <taxon>Desulfuromonadia</taxon>
        <taxon>Desulfuromonadales</taxon>
        <taxon>Geothermobacteraceae</taxon>
        <taxon>Geothermobacter</taxon>
    </lineage>
</organism>
<dbReference type="STRING" id="1969733.B5V00_12630"/>